<dbReference type="Gene3D" id="3.30.70.100">
    <property type="match status" value="1"/>
</dbReference>
<dbReference type="SUPFAM" id="SSF54909">
    <property type="entry name" value="Dimeric alpha+beta barrel"/>
    <property type="match status" value="1"/>
</dbReference>
<organism evidence="2 3">
    <name type="scientific">Rhinocladiella mackenziei CBS 650.93</name>
    <dbReference type="NCBI Taxonomy" id="1442369"/>
    <lineage>
        <taxon>Eukaryota</taxon>
        <taxon>Fungi</taxon>
        <taxon>Dikarya</taxon>
        <taxon>Ascomycota</taxon>
        <taxon>Pezizomycotina</taxon>
        <taxon>Eurotiomycetes</taxon>
        <taxon>Chaetothyriomycetidae</taxon>
        <taxon>Chaetothyriales</taxon>
        <taxon>Herpotrichiellaceae</taxon>
        <taxon>Rhinocladiella</taxon>
    </lineage>
</organism>
<evidence type="ECO:0000313" key="3">
    <source>
        <dbReference type="Proteomes" id="UP000053617"/>
    </source>
</evidence>
<dbReference type="InterPro" id="IPR011008">
    <property type="entry name" value="Dimeric_a/b-barrel"/>
</dbReference>
<gene>
    <name evidence="2" type="ORF">Z518_02567</name>
</gene>
<dbReference type="Proteomes" id="UP000053617">
    <property type="component" value="Unassembled WGS sequence"/>
</dbReference>
<dbReference type="InterPro" id="IPR007138">
    <property type="entry name" value="ABM_dom"/>
</dbReference>
<dbReference type="OrthoDB" id="4126315at2759"/>
<dbReference type="RefSeq" id="XP_013275049.1">
    <property type="nucleotide sequence ID" value="XM_013419595.1"/>
</dbReference>
<dbReference type="AlphaFoldDB" id="A0A0D2HBU1"/>
<protein>
    <recommendedName>
        <fullName evidence="1">ABM domain-containing protein</fullName>
    </recommendedName>
</protein>
<feature type="domain" description="ABM" evidence="1">
    <location>
        <begin position="14"/>
        <end position="77"/>
    </location>
</feature>
<name>A0A0D2HBU1_9EURO</name>
<dbReference type="HOGENOM" id="CLU_147503_1_0_1"/>
<proteinExistence type="predicted"/>
<accession>A0A0D2HBU1</accession>
<dbReference type="GeneID" id="25290638"/>
<dbReference type="VEuPathDB" id="FungiDB:Z518_02567"/>
<evidence type="ECO:0000313" key="2">
    <source>
        <dbReference type="EMBL" id="KIX07913.1"/>
    </source>
</evidence>
<sequence>MAMVPSLGSTYTTLHVTIQVDPSNVEPFLAALRPCWAACIREPECILFDVFHSGAEPGTFRFTEVWTKDEKWFREHQLTKPYYEPYLAITQPMWVADRKMEFFERIGGWCYIDEAYSVGSVNP</sequence>
<dbReference type="EMBL" id="KN847476">
    <property type="protein sequence ID" value="KIX07913.1"/>
    <property type="molecule type" value="Genomic_DNA"/>
</dbReference>
<evidence type="ECO:0000259" key="1">
    <source>
        <dbReference type="Pfam" id="PF03992"/>
    </source>
</evidence>
<reference evidence="2 3" key="1">
    <citation type="submission" date="2015-01" db="EMBL/GenBank/DDBJ databases">
        <title>The Genome Sequence of Rhinocladiella mackenzie CBS 650.93.</title>
        <authorList>
            <consortium name="The Broad Institute Genomics Platform"/>
            <person name="Cuomo C."/>
            <person name="de Hoog S."/>
            <person name="Gorbushina A."/>
            <person name="Stielow B."/>
            <person name="Teixiera M."/>
            <person name="Abouelleil A."/>
            <person name="Chapman S.B."/>
            <person name="Priest M."/>
            <person name="Young S.K."/>
            <person name="Wortman J."/>
            <person name="Nusbaum C."/>
            <person name="Birren B."/>
        </authorList>
    </citation>
    <scope>NUCLEOTIDE SEQUENCE [LARGE SCALE GENOMIC DNA]</scope>
    <source>
        <strain evidence="2 3">CBS 650.93</strain>
    </source>
</reference>
<keyword evidence="3" id="KW-1185">Reference proteome</keyword>
<dbReference type="Pfam" id="PF03992">
    <property type="entry name" value="ABM"/>
    <property type="match status" value="1"/>
</dbReference>